<feature type="transmembrane region" description="Helical" evidence="5">
    <location>
        <begin position="60"/>
        <end position="80"/>
    </location>
</feature>
<dbReference type="InterPro" id="IPR025256">
    <property type="entry name" value="TM7S3/TM198-like_dom"/>
</dbReference>
<evidence type="ECO:0000256" key="5">
    <source>
        <dbReference type="SAM" id="Phobius"/>
    </source>
</evidence>
<keyword evidence="4 5" id="KW-0472">Membrane</keyword>
<dbReference type="Pfam" id="PF13886">
    <property type="entry name" value="TM7S3_TM198"/>
    <property type="match status" value="1"/>
</dbReference>
<dbReference type="PANTHER" id="PTHR31247">
    <property type="entry name" value="TRANSMEMBRANE PROTEIN 198 FAMILY MEMBER"/>
    <property type="match status" value="1"/>
</dbReference>
<keyword evidence="2 5" id="KW-0812">Transmembrane</keyword>
<feature type="domain" description="TM7S3/TM198-like" evidence="6">
    <location>
        <begin position="6"/>
        <end position="203"/>
    </location>
</feature>
<evidence type="ECO:0000256" key="3">
    <source>
        <dbReference type="ARBA" id="ARBA00022989"/>
    </source>
</evidence>
<dbReference type="STRING" id="926569.ANT_26860"/>
<dbReference type="InterPro" id="IPR040236">
    <property type="entry name" value="TMEM198"/>
</dbReference>
<accession>E8N0G3</accession>
<evidence type="ECO:0000256" key="1">
    <source>
        <dbReference type="ARBA" id="ARBA00004141"/>
    </source>
</evidence>
<evidence type="ECO:0000256" key="4">
    <source>
        <dbReference type="ARBA" id="ARBA00023136"/>
    </source>
</evidence>
<feature type="transmembrane region" description="Helical" evidence="5">
    <location>
        <begin position="30"/>
        <end position="48"/>
    </location>
</feature>
<evidence type="ECO:0000313" key="7">
    <source>
        <dbReference type="EMBL" id="BAJ64712.1"/>
    </source>
</evidence>
<dbReference type="InParanoid" id="E8N0G3"/>
<dbReference type="GO" id="GO:0005886">
    <property type="term" value="C:plasma membrane"/>
    <property type="evidence" value="ECO:0007669"/>
    <property type="project" value="TreeGrafter"/>
</dbReference>
<keyword evidence="8" id="KW-1185">Reference proteome</keyword>
<dbReference type="RefSeq" id="WP_013561064.1">
    <property type="nucleotide sequence ID" value="NC_014960.1"/>
</dbReference>
<dbReference type="EMBL" id="AP012029">
    <property type="protein sequence ID" value="BAJ64712.1"/>
    <property type="molecule type" value="Genomic_DNA"/>
</dbReference>
<keyword evidence="3 5" id="KW-1133">Transmembrane helix</keyword>
<evidence type="ECO:0000259" key="6">
    <source>
        <dbReference type="Pfam" id="PF13886"/>
    </source>
</evidence>
<reference evidence="7 8" key="1">
    <citation type="submission" date="2010-12" db="EMBL/GenBank/DDBJ databases">
        <title>Whole genome sequence of Anaerolinea thermophila UNI-1.</title>
        <authorList>
            <person name="Narita-Yamada S."/>
            <person name="Kishi E."/>
            <person name="Watanabe Y."/>
            <person name="Takasaki K."/>
            <person name="Ankai A."/>
            <person name="Oguchi A."/>
            <person name="Fukui S."/>
            <person name="Takahashi M."/>
            <person name="Yashiro I."/>
            <person name="Hosoyama A."/>
            <person name="Sekiguchi Y."/>
            <person name="Hanada S."/>
            <person name="Fujita N."/>
        </authorList>
    </citation>
    <scope>NUCLEOTIDE SEQUENCE [LARGE SCALE GENOMIC DNA]</scope>
    <source>
        <strain evidence="8">DSM 14523 / JCM 11388 / NBRC 100420 / UNI-1</strain>
    </source>
</reference>
<feature type="transmembrane region" description="Helical" evidence="5">
    <location>
        <begin position="7"/>
        <end position="24"/>
    </location>
</feature>
<dbReference type="HOGENOM" id="CLU_1313299_0_0_0"/>
<dbReference type="AlphaFoldDB" id="E8N0G3"/>
<dbReference type="PANTHER" id="PTHR31247:SF5">
    <property type="entry name" value="DUF4203 DOMAIN-CONTAINING PROTEIN"/>
    <property type="match status" value="1"/>
</dbReference>
<sequence>MITPIGMISIVVGIIVCFSGYSMFRSMLPLWGFILGGAAAMYLAPLVIKVPEAQRLWLDIGSFVVGGVLGAVLASPLYYVTIFASGAAMGALSGMVFGAYLQISGGEISVRALRQLAGMTFPPRIETAVQVFLMVALGLIIGAAALSFQKFMITASTAFLGSAAVVSGFTGTITQALQGNPSQGVWMIVGWLLLGMLGMFIQFRMRDET</sequence>
<gene>
    <name evidence="7" type="ordered locus">ANT_26860</name>
</gene>
<protein>
    <recommendedName>
        <fullName evidence="6">TM7S3/TM198-like domain-containing protein</fullName>
    </recommendedName>
</protein>
<feature type="transmembrane region" description="Helical" evidence="5">
    <location>
        <begin position="127"/>
        <end position="146"/>
    </location>
</feature>
<feature type="transmembrane region" description="Helical" evidence="5">
    <location>
        <begin position="152"/>
        <end position="173"/>
    </location>
</feature>
<organism evidence="7 8">
    <name type="scientific">Anaerolinea thermophila (strain DSM 14523 / JCM 11388 / NBRC 100420 / UNI-1)</name>
    <dbReference type="NCBI Taxonomy" id="926569"/>
    <lineage>
        <taxon>Bacteria</taxon>
        <taxon>Bacillati</taxon>
        <taxon>Chloroflexota</taxon>
        <taxon>Anaerolineae</taxon>
        <taxon>Anaerolineales</taxon>
        <taxon>Anaerolineaceae</taxon>
        <taxon>Anaerolinea</taxon>
    </lineage>
</organism>
<name>E8N0G3_ANATU</name>
<dbReference type="KEGG" id="atm:ANT_26860"/>
<feature type="transmembrane region" description="Helical" evidence="5">
    <location>
        <begin position="185"/>
        <end position="203"/>
    </location>
</feature>
<dbReference type="OrthoDB" id="9836626at2"/>
<comment type="subcellular location">
    <subcellularLocation>
        <location evidence="1">Membrane</location>
        <topology evidence="1">Multi-pass membrane protein</topology>
    </subcellularLocation>
</comment>
<evidence type="ECO:0000256" key="2">
    <source>
        <dbReference type="ARBA" id="ARBA00022692"/>
    </source>
</evidence>
<dbReference type="Proteomes" id="UP000008922">
    <property type="component" value="Chromosome"/>
</dbReference>
<proteinExistence type="predicted"/>
<evidence type="ECO:0000313" key="8">
    <source>
        <dbReference type="Proteomes" id="UP000008922"/>
    </source>
</evidence>